<dbReference type="Proteomes" id="UP000278542">
    <property type="component" value="Unassembled WGS sequence"/>
</dbReference>
<organism evidence="2 3">
    <name type="scientific">Orbus hercynius</name>
    <dbReference type="NCBI Taxonomy" id="593135"/>
    <lineage>
        <taxon>Bacteria</taxon>
        <taxon>Pseudomonadati</taxon>
        <taxon>Pseudomonadota</taxon>
        <taxon>Gammaproteobacteria</taxon>
        <taxon>Orbales</taxon>
        <taxon>Orbaceae</taxon>
        <taxon>Orbus</taxon>
    </lineage>
</organism>
<keyword evidence="3" id="KW-1185">Reference proteome</keyword>
<dbReference type="InterPro" id="IPR007047">
    <property type="entry name" value="Flp_Fap"/>
</dbReference>
<keyword evidence="1" id="KW-0812">Transmembrane</keyword>
<dbReference type="AlphaFoldDB" id="A0A495RL00"/>
<comment type="caution">
    <text evidence="2">The sequence shown here is derived from an EMBL/GenBank/DDBJ whole genome shotgun (WGS) entry which is preliminary data.</text>
</comment>
<protein>
    <submittedName>
        <fullName evidence="2">Pilus assembly protein Flp/PilA</fullName>
    </submittedName>
</protein>
<reference evidence="2 3" key="1">
    <citation type="submission" date="2018-10" db="EMBL/GenBank/DDBJ databases">
        <title>Genomic Encyclopedia of Type Strains, Phase IV (KMG-IV): sequencing the most valuable type-strain genomes for metagenomic binning, comparative biology and taxonomic classification.</title>
        <authorList>
            <person name="Goeker M."/>
        </authorList>
    </citation>
    <scope>NUCLEOTIDE SEQUENCE [LARGE SCALE GENOMIC DNA]</scope>
    <source>
        <strain evidence="2 3">DSM 22228</strain>
    </source>
</reference>
<proteinExistence type="predicted"/>
<sequence length="78" mass="8275">MNMTMLTALRAQTRNFLGKFIKNEQGVTAIEYAVVAAGVAVVVLAVFKADGPVDEMLTKIFGDLKTKLSSVITGIGAE</sequence>
<evidence type="ECO:0000256" key="1">
    <source>
        <dbReference type="SAM" id="Phobius"/>
    </source>
</evidence>
<feature type="transmembrane region" description="Helical" evidence="1">
    <location>
        <begin position="29"/>
        <end position="47"/>
    </location>
</feature>
<dbReference type="Pfam" id="PF04964">
    <property type="entry name" value="Flp_Fap"/>
    <property type="match status" value="1"/>
</dbReference>
<keyword evidence="1" id="KW-0472">Membrane</keyword>
<gene>
    <name evidence="2" type="ORF">DES39_1114</name>
</gene>
<name>A0A495RL00_9GAMM</name>
<evidence type="ECO:0000313" key="3">
    <source>
        <dbReference type="Proteomes" id="UP000278542"/>
    </source>
</evidence>
<keyword evidence="1" id="KW-1133">Transmembrane helix</keyword>
<evidence type="ECO:0000313" key="2">
    <source>
        <dbReference type="EMBL" id="RKS87866.1"/>
    </source>
</evidence>
<dbReference type="EMBL" id="RBWY01000001">
    <property type="protein sequence ID" value="RKS87866.1"/>
    <property type="molecule type" value="Genomic_DNA"/>
</dbReference>
<accession>A0A495RL00</accession>
<dbReference type="RefSeq" id="WP_170143352.1">
    <property type="nucleotide sequence ID" value="NZ_RBWY01000001.1"/>
</dbReference>